<protein>
    <submittedName>
        <fullName evidence="3">Putative phosphatase</fullName>
        <ecNumber evidence="3">3.1.3.-</ecNumber>
    </submittedName>
</protein>
<dbReference type="EMBL" id="UFZQ01000001">
    <property type="protein sequence ID" value="STE82391.1"/>
    <property type="molecule type" value="Genomic_DNA"/>
</dbReference>
<dbReference type="SUPFAM" id="SSF56784">
    <property type="entry name" value="HAD-like"/>
    <property type="match status" value="1"/>
</dbReference>
<evidence type="ECO:0000313" key="4">
    <source>
        <dbReference type="Proteomes" id="UP000255460"/>
    </source>
</evidence>
<evidence type="ECO:0000313" key="3">
    <source>
        <dbReference type="EMBL" id="STE82391.1"/>
    </source>
</evidence>
<keyword evidence="1" id="KW-0479">Metal-binding</keyword>
<evidence type="ECO:0000256" key="2">
    <source>
        <dbReference type="ARBA" id="ARBA00022842"/>
    </source>
</evidence>
<accession>A0A376KMA6</accession>
<dbReference type="GO" id="GO:0016791">
    <property type="term" value="F:phosphatase activity"/>
    <property type="evidence" value="ECO:0007669"/>
    <property type="project" value="TreeGrafter"/>
</dbReference>
<dbReference type="PANTHER" id="PTHR10000">
    <property type="entry name" value="PHOSPHOSERINE PHOSPHATASE"/>
    <property type="match status" value="1"/>
</dbReference>
<evidence type="ECO:0000256" key="1">
    <source>
        <dbReference type="ARBA" id="ARBA00022723"/>
    </source>
</evidence>
<dbReference type="Pfam" id="PF08282">
    <property type="entry name" value="Hydrolase_3"/>
    <property type="match status" value="1"/>
</dbReference>
<organism evidence="3 4">
    <name type="scientific">Escherichia coli</name>
    <dbReference type="NCBI Taxonomy" id="562"/>
    <lineage>
        <taxon>Bacteria</taxon>
        <taxon>Pseudomonadati</taxon>
        <taxon>Pseudomonadota</taxon>
        <taxon>Gammaproteobacteria</taxon>
        <taxon>Enterobacterales</taxon>
        <taxon>Enterobacteriaceae</taxon>
        <taxon>Escherichia</taxon>
    </lineage>
</organism>
<dbReference type="Proteomes" id="UP000255460">
    <property type="component" value="Unassembled WGS sequence"/>
</dbReference>
<dbReference type="Gene3D" id="3.40.50.1000">
    <property type="entry name" value="HAD superfamily/HAD-like"/>
    <property type="match status" value="1"/>
</dbReference>
<keyword evidence="3" id="KW-0378">Hydrolase</keyword>
<dbReference type="EC" id="3.1.3.-" evidence="3"/>
<dbReference type="PANTHER" id="PTHR10000:SF8">
    <property type="entry name" value="HAD SUPERFAMILY HYDROLASE-LIKE, TYPE 3"/>
    <property type="match status" value="1"/>
</dbReference>
<keyword evidence="2" id="KW-0460">Magnesium</keyword>
<dbReference type="GO" id="GO:0000287">
    <property type="term" value="F:magnesium ion binding"/>
    <property type="evidence" value="ECO:0007669"/>
    <property type="project" value="TreeGrafter"/>
</dbReference>
<gene>
    <name evidence="3" type="primary">yidA_2</name>
    <name evidence="3" type="ORF">NCTC10418_00009</name>
</gene>
<proteinExistence type="predicted"/>
<reference evidence="3 4" key="1">
    <citation type="submission" date="2018-06" db="EMBL/GenBank/DDBJ databases">
        <authorList>
            <consortium name="Pathogen Informatics"/>
            <person name="Doyle S."/>
        </authorList>
    </citation>
    <scope>NUCLEOTIDE SEQUENCE [LARGE SCALE GENOMIC DNA]</scope>
    <source>
        <strain evidence="3 4">NCTC10418</strain>
    </source>
</reference>
<dbReference type="GO" id="GO:0005829">
    <property type="term" value="C:cytosol"/>
    <property type="evidence" value="ECO:0007669"/>
    <property type="project" value="TreeGrafter"/>
</dbReference>
<dbReference type="InterPro" id="IPR023214">
    <property type="entry name" value="HAD_sf"/>
</dbReference>
<name>A0A376KMA6_ECOLX</name>
<dbReference type="InterPro" id="IPR036412">
    <property type="entry name" value="HAD-like_sf"/>
</dbReference>
<dbReference type="AlphaFoldDB" id="A0A376KMA6"/>
<sequence>MIEYAGVGVAMDNAIPSVKEVANFVTKSNLEDGVAFAIEKYVLN</sequence>